<dbReference type="InterPro" id="IPR006139">
    <property type="entry name" value="D-isomer_2_OHA_DH_cat_dom"/>
</dbReference>
<evidence type="ECO:0000256" key="2">
    <source>
        <dbReference type="ARBA" id="ARBA00023002"/>
    </source>
</evidence>
<sequence length="280" mass="31252">MFVNDVIDEKAINMLSDMGVKAILLRCAGYDNIDLKACEGKITVMRVPSYSPTAVAEYAAALFLTLNRKTHKAYTRTREFNFKISGLMGMTLRGKTAGVVGTCKIGKVMIEILKGFGMDVLAYDPYPDTSLDVNYVTLDELLKNSDVITLHCPLSPETRYIINKNSISKMKDGVFLVNTSRGGLVDTQALNDGLRANKFTGVALDVYEEEDEYFFEDRSNDIIKDDELIKLMAYPNVLITSHQAFFTNEALEAIARTTYDNLKAFIDGAPLENEVKYQAK</sequence>
<dbReference type="SUPFAM" id="SSF52283">
    <property type="entry name" value="Formate/glycerate dehydrogenase catalytic domain-like"/>
    <property type="match status" value="1"/>
</dbReference>
<dbReference type="AlphaFoldDB" id="A0A645FRS0"/>
<keyword evidence="3" id="KW-0520">NAD</keyword>
<protein>
    <submittedName>
        <fullName evidence="6">D-lactate dehydrogenase</fullName>
        <ecNumber evidence="6">1.1.1.28</ecNumber>
    </submittedName>
</protein>
<dbReference type="CDD" id="cd12183">
    <property type="entry name" value="LDH_like_2"/>
    <property type="match status" value="1"/>
</dbReference>
<dbReference type="InterPro" id="IPR036291">
    <property type="entry name" value="NAD(P)-bd_dom_sf"/>
</dbReference>
<dbReference type="Pfam" id="PF02826">
    <property type="entry name" value="2-Hacid_dh_C"/>
    <property type="match status" value="1"/>
</dbReference>
<evidence type="ECO:0000259" key="4">
    <source>
        <dbReference type="Pfam" id="PF00389"/>
    </source>
</evidence>
<organism evidence="6">
    <name type="scientific">bioreactor metagenome</name>
    <dbReference type="NCBI Taxonomy" id="1076179"/>
    <lineage>
        <taxon>unclassified sequences</taxon>
        <taxon>metagenomes</taxon>
        <taxon>ecological metagenomes</taxon>
    </lineage>
</organism>
<dbReference type="PROSITE" id="PS00671">
    <property type="entry name" value="D_2_HYDROXYACID_DH_3"/>
    <property type="match status" value="1"/>
</dbReference>
<dbReference type="GO" id="GO:0008720">
    <property type="term" value="F:D-lactate dehydrogenase (NAD+) activity"/>
    <property type="evidence" value="ECO:0007669"/>
    <property type="project" value="UniProtKB-EC"/>
</dbReference>
<evidence type="ECO:0000256" key="1">
    <source>
        <dbReference type="ARBA" id="ARBA00005854"/>
    </source>
</evidence>
<feature type="domain" description="D-isomer specific 2-hydroxyacid dehydrogenase catalytic" evidence="4">
    <location>
        <begin position="2"/>
        <end position="276"/>
    </location>
</feature>
<dbReference type="InterPro" id="IPR058205">
    <property type="entry name" value="D-LDH-like"/>
</dbReference>
<evidence type="ECO:0000313" key="6">
    <source>
        <dbReference type="EMBL" id="MPN14884.1"/>
    </source>
</evidence>
<dbReference type="GO" id="GO:0051287">
    <property type="term" value="F:NAD binding"/>
    <property type="evidence" value="ECO:0007669"/>
    <property type="project" value="InterPro"/>
</dbReference>
<dbReference type="EC" id="1.1.1.28" evidence="6"/>
<dbReference type="InterPro" id="IPR006140">
    <property type="entry name" value="D-isomer_DH_NAD-bd"/>
</dbReference>
<gene>
    <name evidence="6" type="primary">ldhA_8</name>
    <name evidence="6" type="ORF">SDC9_162213</name>
</gene>
<dbReference type="PROSITE" id="PS00670">
    <property type="entry name" value="D_2_HYDROXYACID_DH_2"/>
    <property type="match status" value="1"/>
</dbReference>
<dbReference type="Pfam" id="PF00389">
    <property type="entry name" value="2-Hacid_dh"/>
    <property type="match status" value="1"/>
</dbReference>
<proteinExistence type="inferred from homology"/>
<dbReference type="InterPro" id="IPR029753">
    <property type="entry name" value="D-isomer_DH_CS"/>
</dbReference>
<dbReference type="Gene3D" id="3.40.50.720">
    <property type="entry name" value="NAD(P)-binding Rossmann-like Domain"/>
    <property type="match status" value="2"/>
</dbReference>
<dbReference type="PANTHER" id="PTHR43026">
    <property type="entry name" value="2-HYDROXYACID DEHYDROGENASE HOMOLOG 1-RELATED"/>
    <property type="match status" value="1"/>
</dbReference>
<comment type="caution">
    <text evidence="6">The sequence shown here is derived from an EMBL/GenBank/DDBJ whole genome shotgun (WGS) entry which is preliminary data.</text>
</comment>
<evidence type="ECO:0000259" key="5">
    <source>
        <dbReference type="Pfam" id="PF02826"/>
    </source>
</evidence>
<dbReference type="EMBL" id="VSSQ01061566">
    <property type="protein sequence ID" value="MPN14884.1"/>
    <property type="molecule type" value="Genomic_DNA"/>
</dbReference>
<keyword evidence="2 6" id="KW-0560">Oxidoreductase</keyword>
<name>A0A645FRS0_9ZZZZ</name>
<reference evidence="6" key="1">
    <citation type="submission" date="2019-08" db="EMBL/GenBank/DDBJ databases">
        <authorList>
            <person name="Kucharzyk K."/>
            <person name="Murdoch R.W."/>
            <person name="Higgins S."/>
            <person name="Loffler F."/>
        </authorList>
    </citation>
    <scope>NUCLEOTIDE SEQUENCE</scope>
</reference>
<dbReference type="SUPFAM" id="SSF51735">
    <property type="entry name" value="NAD(P)-binding Rossmann-fold domains"/>
    <property type="match status" value="1"/>
</dbReference>
<accession>A0A645FRS0</accession>
<dbReference type="PANTHER" id="PTHR43026:SF1">
    <property type="entry name" value="2-HYDROXYACID DEHYDROGENASE HOMOLOG 1-RELATED"/>
    <property type="match status" value="1"/>
</dbReference>
<evidence type="ECO:0000256" key="3">
    <source>
        <dbReference type="ARBA" id="ARBA00023027"/>
    </source>
</evidence>
<comment type="similarity">
    <text evidence="1">Belongs to the D-isomer specific 2-hydroxyacid dehydrogenase family.</text>
</comment>
<feature type="domain" description="D-isomer specific 2-hydroxyacid dehydrogenase NAD-binding" evidence="5">
    <location>
        <begin position="61"/>
        <end position="244"/>
    </location>
</feature>